<feature type="transmembrane region" description="Helical" evidence="1">
    <location>
        <begin position="6"/>
        <end position="31"/>
    </location>
</feature>
<sequence length="211" mass="24407">MIAKDIIAIATSIIISVGGSGVIICALANFISERIAKRIDGKYQQRFEQEFEKYKSIMEHRRYISKTQFDNEYQIYKQLSKAFFSVAVKLSSFAYKRIGNRIISIEEDDIISMEEVSRIISVNSTAQNLLFENAPFIPEEIYNEYLALNELANTLFWGIIARIKEYEAECVEINKIITEDEIGMSEDFQNRLNDVNKKVRKYLETLTIIAD</sequence>
<proteinExistence type="predicted"/>
<dbReference type="RefSeq" id="WP_055263184.1">
    <property type="nucleotide sequence ID" value="NZ_CYXV01000010.1"/>
</dbReference>
<evidence type="ECO:0000313" key="2">
    <source>
        <dbReference type="EMBL" id="CUN04707.1"/>
    </source>
</evidence>
<gene>
    <name evidence="2" type="ORF">ERS852420_02352</name>
</gene>
<reference evidence="2 3" key="1">
    <citation type="submission" date="2015-09" db="EMBL/GenBank/DDBJ databases">
        <authorList>
            <consortium name="Pathogen Informatics"/>
        </authorList>
    </citation>
    <scope>NUCLEOTIDE SEQUENCE [LARGE SCALE GENOMIC DNA]</scope>
    <source>
        <strain evidence="2 3">2789STDY5608863</strain>
    </source>
</reference>
<evidence type="ECO:0000256" key="1">
    <source>
        <dbReference type="SAM" id="Phobius"/>
    </source>
</evidence>
<accession>A0A173TRL0</accession>
<dbReference type="EMBL" id="CYXV01000010">
    <property type="protein sequence ID" value="CUN04707.1"/>
    <property type="molecule type" value="Genomic_DNA"/>
</dbReference>
<evidence type="ECO:0000313" key="3">
    <source>
        <dbReference type="Proteomes" id="UP000095495"/>
    </source>
</evidence>
<dbReference type="Proteomes" id="UP000095495">
    <property type="component" value="Unassembled WGS sequence"/>
</dbReference>
<name>A0A173TRL0_9FIRM</name>
<keyword evidence="1" id="KW-1133">Transmembrane helix</keyword>
<keyword evidence="1" id="KW-0472">Membrane</keyword>
<keyword evidence="1" id="KW-0812">Transmembrane</keyword>
<organism evidence="2 3">
    <name type="scientific">Roseburia faecis</name>
    <dbReference type="NCBI Taxonomy" id="301302"/>
    <lineage>
        <taxon>Bacteria</taxon>
        <taxon>Bacillati</taxon>
        <taxon>Bacillota</taxon>
        <taxon>Clostridia</taxon>
        <taxon>Lachnospirales</taxon>
        <taxon>Lachnospiraceae</taxon>
        <taxon>Roseburia</taxon>
    </lineage>
</organism>
<protein>
    <submittedName>
        <fullName evidence="2">Uncharacterized protein</fullName>
    </submittedName>
</protein>
<dbReference type="AlphaFoldDB" id="A0A173TRL0"/>